<dbReference type="EMBL" id="FRAM01000005">
    <property type="protein sequence ID" value="SHK69591.1"/>
    <property type="molecule type" value="Genomic_DNA"/>
</dbReference>
<dbReference type="Pfam" id="PF06074">
    <property type="entry name" value="Portal_Mu"/>
    <property type="match status" value="1"/>
</dbReference>
<dbReference type="Pfam" id="PF18810">
    <property type="entry name" value="PBECR2"/>
    <property type="match status" value="1"/>
</dbReference>
<feature type="domain" description="Phage head morphogenesis" evidence="1">
    <location>
        <begin position="549"/>
        <end position="624"/>
    </location>
</feature>
<dbReference type="AlphaFoldDB" id="A0A1M6UK85"/>
<reference evidence="4" key="1">
    <citation type="submission" date="2016-11" db="EMBL/GenBank/DDBJ databases">
        <authorList>
            <person name="Varghese N."/>
            <person name="Submissions S."/>
        </authorList>
    </citation>
    <scope>NUCLEOTIDE SEQUENCE [LARGE SCALE GENOMIC DNA]</scope>
    <source>
        <strain evidence="4">DSM 18016</strain>
    </source>
</reference>
<accession>A0A1M6UK85</accession>
<gene>
    <name evidence="3" type="ORF">SAMN05444371_3345</name>
</gene>
<dbReference type="InterPro" id="IPR006528">
    <property type="entry name" value="Phage_head_morphogenesis_dom"/>
</dbReference>
<dbReference type="Proteomes" id="UP000184498">
    <property type="component" value="Unassembled WGS sequence"/>
</dbReference>
<dbReference type="InterPro" id="IPR009279">
    <property type="entry name" value="Portal_Mu"/>
</dbReference>
<feature type="domain" description="Phage-Barnase-EndoU-ColicinE5/D-RelE like nuclease 2" evidence="2">
    <location>
        <begin position="730"/>
        <end position="831"/>
    </location>
</feature>
<name>A0A1M6UK85_9FLAO</name>
<dbReference type="InterPro" id="IPR041110">
    <property type="entry name" value="PBECR2"/>
</dbReference>
<organism evidence="3 4">
    <name type="scientific">Epilithonimonas mollis</name>
    <dbReference type="NCBI Taxonomy" id="216903"/>
    <lineage>
        <taxon>Bacteria</taxon>
        <taxon>Pseudomonadati</taxon>
        <taxon>Bacteroidota</taxon>
        <taxon>Flavobacteriia</taxon>
        <taxon>Flavobacteriales</taxon>
        <taxon>Weeksellaceae</taxon>
        <taxon>Chryseobacterium group</taxon>
        <taxon>Epilithonimonas</taxon>
    </lineage>
</organism>
<sequence>MQILGFNFSVKKQGVSAKVESSKSQGKKNPAIIKIVETFKDSSRKDIDKWRSALQMTKNIEEPKFNAYHDLIDDLMTDGHLQSQVQMRKLSTLNTDYRVINRKTGVENEDLNFIFQQQWFYKLLDNALDVILRGPAVIEFLGFNNEKIEINPIPRRNVVPTRGKIFPDVTKPDFINYWDEAFAPWLIQMGENADLGIINNIIPNLIWKRNVMQAWAEFCEKFGMPLITATTNSADASVIDNVHEMLLSLGEASVGTFPPGTDIKFQEANRTDAYNVYMQFRKSNDDEISKMLVGSTMLSDQGSNRAQTEVHERSLDNRISQADKRLIQFVINDQLFPLLKLQGYNIGDDDFFEFKTAEQEINLTQLWDITEGLLTSGFEVEQDWISKTFNIPIEGKKKIEQPAINVAASYLPENRPRYEFTCTCGNHVQAVGKPSQDKINQFSEDLAKYIFDGEDTLGIEGDLISEEANTLLGALRGNFKTFNPYVGPDHLALQMMEYNLFEFSASKTESRLAAMKELLIDYDKKELRDFASFKSEAEKITKDFNTQWLQAEYNLSVAVGQTSAQYVQFMAEKDSVTSFVEYQTVGDDKVRESHQILDGKIFSLDDKEAMKLWPPNGYGCRCEMLQYLGSTKGKVTTGLRGQELIHSRDPKYKSSQFEINRGDLKQVFTDKQFYSTNKGLDEKINKMTYDKYGLEKFDDLKKGLKPIKIDKSITGDNVKELFKAVKDKTYMGFSDYLGRKMILPEKTFDTHTKGHYLTKEEQRHQLFPHIEDILNNPDEVWLNERNKGKFNSHYIKFYGDRAVIVNVHLNNQMEGLEIQTWYNLKRDDAKERLGIKIK</sequence>
<keyword evidence="4" id="KW-1185">Reference proteome</keyword>
<evidence type="ECO:0000259" key="2">
    <source>
        <dbReference type="Pfam" id="PF18810"/>
    </source>
</evidence>
<dbReference type="NCBIfam" id="TIGR01641">
    <property type="entry name" value="phageSPP1_gp7"/>
    <property type="match status" value="1"/>
</dbReference>
<dbReference type="OrthoDB" id="9797300at2"/>
<dbReference type="RefSeq" id="WP_073000265.1">
    <property type="nucleotide sequence ID" value="NZ_FRAM01000005.1"/>
</dbReference>
<protein>
    <submittedName>
        <fullName evidence="3">Phage putative head morphogenesis protein, SPP1 gp7 family</fullName>
    </submittedName>
</protein>
<dbReference type="Pfam" id="PF04233">
    <property type="entry name" value="Phage_Mu_F"/>
    <property type="match status" value="1"/>
</dbReference>
<evidence type="ECO:0000259" key="1">
    <source>
        <dbReference type="Pfam" id="PF04233"/>
    </source>
</evidence>
<proteinExistence type="predicted"/>
<evidence type="ECO:0000313" key="3">
    <source>
        <dbReference type="EMBL" id="SHK69591.1"/>
    </source>
</evidence>
<dbReference type="STRING" id="216903.SAMN05444371_3345"/>
<evidence type="ECO:0000313" key="4">
    <source>
        <dbReference type="Proteomes" id="UP000184498"/>
    </source>
</evidence>